<organism evidence="2">
    <name type="scientific">bioreactor metagenome</name>
    <dbReference type="NCBI Taxonomy" id="1076179"/>
    <lineage>
        <taxon>unclassified sequences</taxon>
        <taxon>metagenomes</taxon>
        <taxon>ecological metagenomes</taxon>
    </lineage>
</organism>
<dbReference type="EMBL" id="VSSQ01067059">
    <property type="protein sequence ID" value="MPN19496.1"/>
    <property type="molecule type" value="Genomic_DNA"/>
</dbReference>
<accession>A0A645G016</accession>
<name>A0A645G016_9ZZZZ</name>
<evidence type="ECO:0000256" key="1">
    <source>
        <dbReference type="SAM" id="MobiDB-lite"/>
    </source>
</evidence>
<gene>
    <name evidence="2" type="ORF">SDC9_166867</name>
</gene>
<evidence type="ECO:0000313" key="2">
    <source>
        <dbReference type="EMBL" id="MPN19496.1"/>
    </source>
</evidence>
<proteinExistence type="predicted"/>
<reference evidence="2" key="1">
    <citation type="submission" date="2019-08" db="EMBL/GenBank/DDBJ databases">
        <authorList>
            <person name="Kucharzyk K."/>
            <person name="Murdoch R.W."/>
            <person name="Higgins S."/>
            <person name="Loffler F."/>
        </authorList>
    </citation>
    <scope>NUCLEOTIDE SEQUENCE</scope>
</reference>
<comment type="caution">
    <text evidence="2">The sequence shown here is derived from an EMBL/GenBank/DDBJ whole genome shotgun (WGS) entry which is preliminary data.</text>
</comment>
<sequence length="170" mass="18586">MSGCGITAQARRLAEKIAEVGVLAGEGRARLGQRAGGAEQVAQSGQKGQNAALPGSGFGAGEDFRHRLGVENRIFQQHQQHPVKRQPRTQLQLLDRLGQQLQNIFTGRIAPPQQRRDVHLDQIVGFGRLPHPLLLRAVGAKQCAPELLQQIEFHRECGTHGCLPPCYAKL</sequence>
<feature type="region of interest" description="Disordered" evidence="1">
    <location>
        <begin position="34"/>
        <end position="56"/>
    </location>
</feature>
<dbReference type="AlphaFoldDB" id="A0A645G016"/>
<protein>
    <submittedName>
        <fullName evidence="2">Uncharacterized protein</fullName>
    </submittedName>
</protein>